<dbReference type="PRINTS" id="PR01840">
    <property type="entry name" value="TATCFAMILY"/>
</dbReference>
<protein>
    <recommendedName>
        <fullName evidence="8">Sec-independent protein translocase protein TatC</fullName>
    </recommendedName>
</protein>
<dbReference type="AlphaFoldDB" id="A0A7C8DMP9"/>
<comment type="subcellular location">
    <subcellularLocation>
        <location evidence="1">Membrane</location>
        <topology evidence="1">Multi-pass membrane protein</topology>
    </subcellularLocation>
</comment>
<dbReference type="EMBL" id="DUAV01000016">
    <property type="protein sequence ID" value="HIG63211.1"/>
    <property type="molecule type" value="Genomic_DNA"/>
</dbReference>
<dbReference type="GO" id="GO:0043953">
    <property type="term" value="P:protein transport by the Tat complex"/>
    <property type="evidence" value="ECO:0007669"/>
    <property type="project" value="TreeGrafter"/>
</dbReference>
<proteinExistence type="predicted"/>
<evidence type="ECO:0000313" key="6">
    <source>
        <dbReference type="EMBL" id="HIG63211.1"/>
    </source>
</evidence>
<dbReference type="Pfam" id="PF00902">
    <property type="entry name" value="TatC"/>
    <property type="match status" value="1"/>
</dbReference>
<keyword evidence="2 5" id="KW-0812">Transmembrane</keyword>
<dbReference type="GO" id="GO:0033281">
    <property type="term" value="C:TAT protein transport complex"/>
    <property type="evidence" value="ECO:0007669"/>
    <property type="project" value="TreeGrafter"/>
</dbReference>
<dbReference type="GO" id="GO:0009977">
    <property type="term" value="F:proton motive force dependent protein transmembrane transporter activity"/>
    <property type="evidence" value="ECO:0007669"/>
    <property type="project" value="TreeGrafter"/>
</dbReference>
<feature type="transmembrane region" description="Helical" evidence="5">
    <location>
        <begin position="85"/>
        <end position="107"/>
    </location>
</feature>
<evidence type="ECO:0000256" key="1">
    <source>
        <dbReference type="ARBA" id="ARBA00004141"/>
    </source>
</evidence>
<dbReference type="GO" id="GO:0065002">
    <property type="term" value="P:intracellular protein transmembrane transport"/>
    <property type="evidence" value="ECO:0007669"/>
    <property type="project" value="TreeGrafter"/>
</dbReference>
<feature type="transmembrane region" description="Helical" evidence="5">
    <location>
        <begin position="244"/>
        <end position="261"/>
    </location>
</feature>
<feature type="transmembrane region" description="Helical" evidence="5">
    <location>
        <begin position="267"/>
        <end position="287"/>
    </location>
</feature>
<name>A0A7C8DMP9_9ARCH</name>
<feature type="transmembrane region" description="Helical" evidence="5">
    <location>
        <begin position="127"/>
        <end position="146"/>
    </location>
</feature>
<dbReference type="Proteomes" id="UP000589516">
    <property type="component" value="Unassembled WGS sequence"/>
</dbReference>
<evidence type="ECO:0000256" key="5">
    <source>
        <dbReference type="SAM" id="Phobius"/>
    </source>
</evidence>
<evidence type="ECO:0000256" key="4">
    <source>
        <dbReference type="ARBA" id="ARBA00023136"/>
    </source>
</evidence>
<keyword evidence="3 5" id="KW-1133">Transmembrane helix</keyword>
<organism evidence="6 7">
    <name type="scientific">Marine Group III euryarchaeote</name>
    <dbReference type="NCBI Taxonomy" id="2173149"/>
    <lineage>
        <taxon>Archaea</taxon>
        <taxon>Methanobacteriati</taxon>
        <taxon>Thermoplasmatota</taxon>
        <taxon>Thermoplasmata</taxon>
        <taxon>Candidatus Thermoprofundales</taxon>
    </lineage>
</organism>
<keyword evidence="4 5" id="KW-0472">Membrane</keyword>
<dbReference type="PANTHER" id="PTHR30371">
    <property type="entry name" value="SEC-INDEPENDENT PROTEIN TRANSLOCASE PROTEIN TATC"/>
    <property type="match status" value="1"/>
</dbReference>
<evidence type="ECO:0000256" key="2">
    <source>
        <dbReference type="ARBA" id="ARBA00022692"/>
    </source>
</evidence>
<evidence type="ECO:0000313" key="7">
    <source>
        <dbReference type="Proteomes" id="UP000589516"/>
    </source>
</evidence>
<reference evidence="7" key="1">
    <citation type="journal article" date="2019" name="bioRxiv">
        <title>Genome diversification in globally distributed novel marine Proteobacteria is linked to environmental adaptation.</title>
        <authorList>
            <person name="Zhou Z."/>
            <person name="Tran P.Q."/>
            <person name="Kieft K."/>
            <person name="Anantharaman K."/>
        </authorList>
    </citation>
    <scope>NUCLEOTIDE SEQUENCE [LARGE SCALE GENOMIC DNA]</scope>
</reference>
<sequence length="292" mass="30719">MHRDVVAALLQTLGERGDVRLGPARCRRVADAALQDAHAAGCSPGLKRRSVLIRRALRSRRVPADRPQPLPTHLRELRGALLGPLLLFGLLLATTFAGSDAILRAMLDYHGLTGSVSLYAPAEFLRVRLGLAALAGCLGALPLALLQTYRFARPGLKPRERGFAQRAIPLSLALFAGGTALGWLVVLPRLLPLLAGGPGEAQFSLAQTVGLLLSLSLGAGIALQVPLLAFMAKRSGVWDGGLAQARKLAWGLLLALALFVTPDPSTIGLLLATALLVLLFETGNWLAGGARG</sequence>
<accession>A0A7C8DMP9</accession>
<dbReference type="InterPro" id="IPR002033">
    <property type="entry name" value="TatC"/>
</dbReference>
<gene>
    <name evidence="6" type="ORF">EYQ16_01650</name>
</gene>
<evidence type="ECO:0008006" key="8">
    <source>
        <dbReference type="Google" id="ProtNLM"/>
    </source>
</evidence>
<feature type="transmembrane region" description="Helical" evidence="5">
    <location>
        <begin position="211"/>
        <end position="232"/>
    </location>
</feature>
<comment type="caution">
    <text evidence="6">The sequence shown here is derived from an EMBL/GenBank/DDBJ whole genome shotgun (WGS) entry which is preliminary data.</text>
</comment>
<feature type="transmembrane region" description="Helical" evidence="5">
    <location>
        <begin position="167"/>
        <end position="191"/>
    </location>
</feature>
<dbReference type="PANTHER" id="PTHR30371:SF0">
    <property type="entry name" value="SEC-INDEPENDENT PROTEIN TRANSLOCASE PROTEIN TATC, CHLOROPLASTIC-RELATED"/>
    <property type="match status" value="1"/>
</dbReference>
<evidence type="ECO:0000256" key="3">
    <source>
        <dbReference type="ARBA" id="ARBA00022989"/>
    </source>
</evidence>